<dbReference type="PANTHER" id="PTHR33885:SF3">
    <property type="entry name" value="PHAGE SHOCK PROTEIN C"/>
    <property type="match status" value="1"/>
</dbReference>
<dbReference type="RefSeq" id="WP_369045096.1">
    <property type="nucleotide sequence ID" value="NZ_CP163302.1"/>
</dbReference>
<dbReference type="KEGG" id="spue:AB5L97_14010"/>
<evidence type="ECO:0000256" key="6">
    <source>
        <dbReference type="SAM" id="MobiDB-lite"/>
    </source>
</evidence>
<name>A0AB39L277_9MICC</name>
<evidence type="ECO:0000256" key="3">
    <source>
        <dbReference type="ARBA" id="ARBA00022692"/>
    </source>
</evidence>
<feature type="transmembrane region" description="Helical" evidence="7">
    <location>
        <begin position="169"/>
        <end position="188"/>
    </location>
</feature>
<feature type="transmembrane region" description="Helical" evidence="7">
    <location>
        <begin position="390"/>
        <end position="408"/>
    </location>
</feature>
<dbReference type="AlphaFoldDB" id="A0AB39L277"/>
<feature type="transmembrane region" description="Helical" evidence="7">
    <location>
        <begin position="333"/>
        <end position="355"/>
    </location>
</feature>
<protein>
    <submittedName>
        <fullName evidence="9">PspC domain-containing protein</fullName>
    </submittedName>
</protein>
<comment type="subcellular location">
    <subcellularLocation>
        <location evidence="1">Cell membrane</location>
        <topology evidence="1">Single-pass membrane protein</topology>
    </subcellularLocation>
</comment>
<proteinExistence type="predicted"/>
<evidence type="ECO:0000256" key="2">
    <source>
        <dbReference type="ARBA" id="ARBA00022475"/>
    </source>
</evidence>
<accession>A0AB39L277</accession>
<feature type="region of interest" description="Disordered" evidence="6">
    <location>
        <begin position="228"/>
        <end position="250"/>
    </location>
</feature>
<evidence type="ECO:0000256" key="7">
    <source>
        <dbReference type="SAM" id="Phobius"/>
    </source>
</evidence>
<evidence type="ECO:0000313" key="9">
    <source>
        <dbReference type="EMBL" id="XDP44382.1"/>
    </source>
</evidence>
<dbReference type="EMBL" id="CP163302">
    <property type="protein sequence ID" value="XDP44382.1"/>
    <property type="molecule type" value="Genomic_DNA"/>
</dbReference>
<keyword evidence="5 7" id="KW-0472">Membrane</keyword>
<feature type="region of interest" description="Disordered" evidence="6">
    <location>
        <begin position="1"/>
        <end position="60"/>
    </location>
</feature>
<feature type="region of interest" description="Disordered" evidence="6">
    <location>
        <begin position="305"/>
        <end position="329"/>
    </location>
</feature>
<feature type="compositionally biased region" description="Low complexity" evidence="6">
    <location>
        <begin position="1"/>
        <end position="11"/>
    </location>
</feature>
<dbReference type="Pfam" id="PF04024">
    <property type="entry name" value="PspC"/>
    <property type="match status" value="1"/>
</dbReference>
<dbReference type="GO" id="GO:0005886">
    <property type="term" value="C:plasma membrane"/>
    <property type="evidence" value="ECO:0007669"/>
    <property type="project" value="UniProtKB-SubCell"/>
</dbReference>
<evidence type="ECO:0000256" key="1">
    <source>
        <dbReference type="ARBA" id="ARBA00004162"/>
    </source>
</evidence>
<dbReference type="InterPro" id="IPR007168">
    <property type="entry name" value="Phageshock_PspC_N"/>
</dbReference>
<evidence type="ECO:0000256" key="4">
    <source>
        <dbReference type="ARBA" id="ARBA00022989"/>
    </source>
</evidence>
<feature type="domain" description="Phage shock protein PspC N-terminal" evidence="8">
    <location>
        <begin position="75"/>
        <end position="123"/>
    </location>
</feature>
<feature type="transmembrane region" description="Helical" evidence="7">
    <location>
        <begin position="142"/>
        <end position="163"/>
    </location>
</feature>
<dbReference type="PANTHER" id="PTHR33885">
    <property type="entry name" value="PHAGE SHOCK PROTEIN C"/>
    <property type="match status" value="1"/>
</dbReference>
<evidence type="ECO:0000256" key="5">
    <source>
        <dbReference type="ARBA" id="ARBA00023136"/>
    </source>
</evidence>
<keyword evidence="2" id="KW-1003">Cell membrane</keyword>
<gene>
    <name evidence="9" type="ORF">AB5L97_14010</name>
</gene>
<dbReference type="InterPro" id="IPR052027">
    <property type="entry name" value="PspC"/>
</dbReference>
<feature type="compositionally biased region" description="Basic and acidic residues" evidence="6">
    <location>
        <begin position="18"/>
        <end position="32"/>
    </location>
</feature>
<keyword evidence="3 7" id="KW-0812">Transmembrane</keyword>
<feature type="transmembrane region" description="Helical" evidence="7">
    <location>
        <begin position="361"/>
        <end position="383"/>
    </location>
</feature>
<evidence type="ECO:0000259" key="8">
    <source>
        <dbReference type="Pfam" id="PF04024"/>
    </source>
</evidence>
<organism evidence="9">
    <name type="scientific">Sinomonas puerhi</name>
    <dbReference type="NCBI Taxonomy" id="3238584"/>
    <lineage>
        <taxon>Bacteria</taxon>
        <taxon>Bacillati</taxon>
        <taxon>Actinomycetota</taxon>
        <taxon>Actinomycetes</taxon>
        <taxon>Micrococcales</taxon>
        <taxon>Micrococcaceae</taxon>
        <taxon>Sinomonas</taxon>
    </lineage>
</organism>
<feature type="transmembrane region" description="Helical" evidence="7">
    <location>
        <begin position="99"/>
        <end position="121"/>
    </location>
</feature>
<keyword evidence="4 7" id="KW-1133">Transmembrane helix</keyword>
<sequence length="533" mass="54910">MSSEQTPGGQPAPQPQDDEPHPTSEPTRDESPHVGSARTDSPDSGSPRPGRAQPAPRGNDFFSWIRGLGVTRGGDRWMGGVASGLAHRWGVDPVLVRGLFIVAAIFLGIGVLAYGLLWLLLPEPDGRIHVQEAAHGRWTAGMTGGLIVTILGFGGARAGFWFGERGIGGAFWGLFWVAVVACCIFSIVRGGRRRSMRVGAGRAGYGGGYRGSGYGPYRYSAPHAAGTPPYATPTAGSESAGGVPTAGDPYYAKPTTPPSYSTDYSGYAGYAGNTGYAGITGYAGDTGYTGDAGYAGAPATPPYYDGSVPPVPPAANQRPPRAPRPPRRPRASAPYVLVVLGISALVAGALGALVATGAITLAASAVWTVVAIVIGLGILVAGLRGRRAGILTLFAIVALVASAATQSVDRFSNLQSRQSSYAPTSLQQAAGGYDLAAEKGTLDLSALDASGPLASETVIPVKTTMSDVVITVPKDIPVQVRTSSTMAKVQTQGQSSAGFSRHDTITYNSGRPGSALVLQLDATLSNVTINEER</sequence>
<reference evidence="9" key="1">
    <citation type="submission" date="2024-07" db="EMBL/GenBank/DDBJ databases">
        <authorList>
            <person name="fu j."/>
        </authorList>
    </citation>
    <scope>NUCLEOTIDE SEQUENCE</scope>
    <source>
        <strain evidence="9">P10A9</strain>
    </source>
</reference>
<feature type="compositionally biased region" description="Low complexity" evidence="6">
    <location>
        <begin position="47"/>
        <end position="58"/>
    </location>
</feature>